<evidence type="ECO:0000313" key="4">
    <source>
        <dbReference type="EMBL" id="GHF29059.1"/>
    </source>
</evidence>
<keyword evidence="5" id="KW-1185">Reference proteome</keyword>
<evidence type="ECO:0000256" key="1">
    <source>
        <dbReference type="ARBA" id="ARBA00006407"/>
    </source>
</evidence>
<comment type="caution">
    <text evidence="4">The sequence shown here is derived from an EMBL/GenBank/DDBJ whole genome shotgun (WGS) entry which is preliminary data.</text>
</comment>
<evidence type="ECO:0000256" key="2">
    <source>
        <dbReference type="ARBA" id="ARBA00006436"/>
    </source>
</evidence>
<evidence type="ECO:0000313" key="5">
    <source>
        <dbReference type="Proteomes" id="UP000630923"/>
    </source>
</evidence>
<reference evidence="4" key="2">
    <citation type="submission" date="2020-09" db="EMBL/GenBank/DDBJ databases">
        <authorList>
            <person name="Sun Q."/>
            <person name="Kim S."/>
        </authorList>
    </citation>
    <scope>NUCLEOTIDE SEQUENCE</scope>
    <source>
        <strain evidence="4">KCTC 42590</strain>
    </source>
</reference>
<protein>
    <submittedName>
        <fullName evidence="4">Ubiquinol-cytochrome c chaperone</fullName>
    </submittedName>
</protein>
<comment type="similarity">
    <text evidence="2">Belongs to the UPF0174 family.</text>
</comment>
<dbReference type="InterPro" id="IPR007129">
    <property type="entry name" value="Ubiqinol_cyt_c_chaperone_CPB3"/>
</dbReference>
<dbReference type="Proteomes" id="UP000630923">
    <property type="component" value="Unassembled WGS sequence"/>
</dbReference>
<comment type="similarity">
    <text evidence="1">Belongs to the CBP3 family.</text>
</comment>
<dbReference type="PANTHER" id="PTHR12184:SF1">
    <property type="entry name" value="UBIQUINOL-CYTOCHROME-C REDUCTASE COMPLEX ASSEMBLY FACTOR 1"/>
    <property type="match status" value="1"/>
</dbReference>
<dbReference type="PANTHER" id="PTHR12184">
    <property type="entry name" value="UBIQUINOL-CYTOCHROME C REDUCTASE COMPLEX ASSEMBLY FACTOR 1 FAMILY MEMBER"/>
    <property type="match status" value="1"/>
</dbReference>
<sequence length="183" mass="20989">MFKWLFKSSHNKVLAYSLYTRLVEQSREAVFYETYHVCDTLDGRFDMIVLHMFLFLRRLEREGPETQDIRQMMMEAIIADMDRAIREIGVGDMGVGKQVKKLGAGLLGRIDAYGKALDAADKEAQLEAALIRNLYRDAEEHSAGMMVVYMMNLDSWLQSKTKEDLLVENLDMPSVENLLGKEA</sequence>
<accession>A0A919AVV6</accession>
<gene>
    <name evidence="4" type="ORF">GCM10017044_25390</name>
</gene>
<evidence type="ECO:0000259" key="3">
    <source>
        <dbReference type="Pfam" id="PF03981"/>
    </source>
</evidence>
<proteinExistence type="inferred from homology"/>
<dbReference type="AlphaFoldDB" id="A0A919AVV6"/>
<dbReference type="RefSeq" id="WP_191253505.1">
    <property type="nucleotide sequence ID" value="NZ_BNCI01000002.1"/>
</dbReference>
<reference evidence="4" key="1">
    <citation type="journal article" date="2014" name="Int. J. Syst. Evol. Microbiol.">
        <title>Complete genome sequence of Corynebacterium casei LMG S-19264T (=DSM 44701T), isolated from a smear-ripened cheese.</title>
        <authorList>
            <consortium name="US DOE Joint Genome Institute (JGI-PGF)"/>
            <person name="Walter F."/>
            <person name="Albersmeier A."/>
            <person name="Kalinowski J."/>
            <person name="Ruckert C."/>
        </authorList>
    </citation>
    <scope>NUCLEOTIDE SEQUENCE</scope>
    <source>
        <strain evidence="4">KCTC 42590</strain>
    </source>
</reference>
<organism evidence="4 5">
    <name type="scientific">Kordiimonas sediminis</name>
    <dbReference type="NCBI Taxonomy" id="1735581"/>
    <lineage>
        <taxon>Bacteria</taxon>
        <taxon>Pseudomonadati</taxon>
        <taxon>Pseudomonadota</taxon>
        <taxon>Alphaproteobacteria</taxon>
        <taxon>Kordiimonadales</taxon>
        <taxon>Kordiimonadaceae</taxon>
        <taxon>Kordiimonas</taxon>
    </lineage>
</organism>
<dbReference type="Pfam" id="PF03981">
    <property type="entry name" value="Ubiq_cyt_C_chap"/>
    <property type="match status" value="1"/>
</dbReference>
<dbReference type="EMBL" id="BNCI01000002">
    <property type="protein sequence ID" value="GHF29059.1"/>
    <property type="molecule type" value="Genomic_DNA"/>
</dbReference>
<name>A0A919AVV6_9PROT</name>
<feature type="domain" description="Ubiquinol-cytochrome c chaperone" evidence="3">
    <location>
        <begin position="35"/>
        <end position="169"/>
    </location>
</feature>
<dbReference type="InterPro" id="IPR021150">
    <property type="entry name" value="Ubiq_cyt_c_chap"/>
</dbReference>